<dbReference type="PROSITE" id="PS52038">
    <property type="entry name" value="TOPO_IB_2"/>
    <property type="match status" value="1"/>
</dbReference>
<gene>
    <name evidence="3" type="ORF">QF205_16220</name>
</gene>
<dbReference type="InterPro" id="IPR049331">
    <property type="entry name" value="Top1B_N_bact"/>
</dbReference>
<evidence type="ECO:0000313" key="4">
    <source>
        <dbReference type="Proteomes" id="UP001160550"/>
    </source>
</evidence>
<dbReference type="Proteomes" id="UP001160550">
    <property type="component" value="Unassembled WGS sequence"/>
</dbReference>
<sequence>MPSRLRPARRRALTPAERDAIEAGLRYVSDTAPGISRQRRGRGFCYRDPDGAVVRDPDTLQRIRSLAIPPAYRQVWICASPLGHLQATGRDARGRKQYRYHPDWRPLRDANKFDRIVAFGHALPRLRRRVRADLALPGLPREKVLAGVVAIMACTLIRVGNDCYARENGSFGLTTLRTRHARFLGRELRLQFNGKGGRAHEAGIQDMRLLRLVRAMHELPGQRLFQYRDEAGELVPVESSDVNAYLRDCMGASFTAKDFRTWGATEAAFRQLAAIPADAATSDTAAAGICRDVVTAVAAMLGNTPTVCRKSYVDPRVFEGWRDGSLHRRAARARGPRQWEAALLGFLSRSSRGGAGGRQRSTALRTT</sequence>
<dbReference type="EMBL" id="JARYGX010000030">
    <property type="protein sequence ID" value="MDH7454604.1"/>
    <property type="molecule type" value="Genomic_DNA"/>
</dbReference>
<evidence type="ECO:0000259" key="1">
    <source>
        <dbReference type="Pfam" id="PF01028"/>
    </source>
</evidence>
<dbReference type="RefSeq" id="WP_280943832.1">
    <property type="nucleotide sequence ID" value="NZ_JARYGX010000030.1"/>
</dbReference>
<reference evidence="3" key="2">
    <citation type="submission" date="2023-04" db="EMBL/GenBank/DDBJ databases">
        <authorList>
            <person name="Sun J.-Q."/>
        </authorList>
    </citation>
    <scope>NUCLEOTIDE SEQUENCE</scope>
    <source>
        <strain evidence="3">CC-YY355</strain>
    </source>
</reference>
<dbReference type="InterPro" id="IPR014711">
    <property type="entry name" value="TopoI_cat_a-hlx-sub_euk"/>
</dbReference>
<dbReference type="Gene3D" id="1.10.132.120">
    <property type="match status" value="1"/>
</dbReference>
<dbReference type="Gene3D" id="3.90.15.10">
    <property type="entry name" value="Topoisomerase I, Chain A, domain 3"/>
    <property type="match status" value="1"/>
</dbReference>
<organism evidence="3 4">
    <name type="scientific">Luteimonas composti</name>
    <dbReference type="NCBI Taxonomy" id="398257"/>
    <lineage>
        <taxon>Bacteria</taxon>
        <taxon>Pseudomonadati</taxon>
        <taxon>Pseudomonadota</taxon>
        <taxon>Gammaproteobacteria</taxon>
        <taxon>Lysobacterales</taxon>
        <taxon>Lysobacteraceae</taxon>
        <taxon>Luteimonas</taxon>
    </lineage>
</organism>
<dbReference type="SUPFAM" id="SSF55869">
    <property type="entry name" value="DNA topoisomerase I domain"/>
    <property type="match status" value="1"/>
</dbReference>
<evidence type="ECO:0000313" key="3">
    <source>
        <dbReference type="EMBL" id="MDH7454604.1"/>
    </source>
</evidence>
<dbReference type="Gene3D" id="3.30.66.10">
    <property type="entry name" value="DNA topoisomerase I domain"/>
    <property type="match status" value="1"/>
</dbReference>
<evidence type="ECO:0000259" key="2">
    <source>
        <dbReference type="Pfam" id="PF21338"/>
    </source>
</evidence>
<dbReference type="InterPro" id="IPR035447">
    <property type="entry name" value="DNA_topo_I_N_sf"/>
</dbReference>
<dbReference type="Pfam" id="PF21338">
    <property type="entry name" value="Top1B_N_bact"/>
    <property type="match status" value="1"/>
</dbReference>
<comment type="caution">
    <text evidence="3">The sequence shown here is derived from an EMBL/GenBank/DDBJ whole genome shotgun (WGS) entry which is preliminary data.</text>
</comment>
<keyword evidence="4" id="KW-1185">Reference proteome</keyword>
<feature type="domain" description="DNA topoisomerase I catalytic core eukaryotic-type" evidence="1">
    <location>
        <begin position="105"/>
        <end position="311"/>
    </location>
</feature>
<proteinExistence type="predicted"/>
<dbReference type="Pfam" id="PF01028">
    <property type="entry name" value="Topoisom_I"/>
    <property type="match status" value="1"/>
</dbReference>
<dbReference type="InterPro" id="IPR013500">
    <property type="entry name" value="TopoI_cat_euk"/>
</dbReference>
<dbReference type="InterPro" id="IPR011010">
    <property type="entry name" value="DNA_brk_join_enz"/>
</dbReference>
<name>A0ABT6MVF1_9GAMM</name>
<protein>
    <submittedName>
        <fullName evidence="3">DNA topoisomerase IB</fullName>
    </submittedName>
</protein>
<dbReference type="SUPFAM" id="SSF56349">
    <property type="entry name" value="DNA breaking-rejoining enzymes"/>
    <property type="match status" value="1"/>
</dbReference>
<feature type="domain" description="DNA topoisomerase IB N-terminal" evidence="2">
    <location>
        <begin position="43"/>
        <end position="91"/>
    </location>
</feature>
<accession>A0ABT6MVF1</accession>
<reference evidence="3" key="1">
    <citation type="journal article" date="2007" name="Int. J. Syst. Evol. Microbiol.">
        <title>Luteimonas composti sp. nov., a moderately thermophilic bacterium isolated from food waste.</title>
        <authorList>
            <person name="Young C.C."/>
            <person name="Kampfer P."/>
            <person name="Chen W.M."/>
            <person name="Yen W.S."/>
            <person name="Arun A.B."/>
            <person name="Lai W.A."/>
            <person name="Shen F.T."/>
            <person name="Rekha P.D."/>
            <person name="Lin K.Y."/>
            <person name="Chou J.H."/>
        </authorList>
    </citation>
    <scope>NUCLEOTIDE SEQUENCE</scope>
    <source>
        <strain evidence="3">CC-YY355</strain>
    </source>
</reference>